<name>A0A6C0B474_9ZZZZ</name>
<proteinExistence type="predicted"/>
<dbReference type="EMBL" id="MN739064">
    <property type="protein sequence ID" value="QHS86862.1"/>
    <property type="molecule type" value="Genomic_DNA"/>
</dbReference>
<evidence type="ECO:0000313" key="1">
    <source>
        <dbReference type="EMBL" id="QHS86862.1"/>
    </source>
</evidence>
<dbReference type="AlphaFoldDB" id="A0A6C0B474"/>
<protein>
    <submittedName>
        <fullName evidence="1">Uncharacterized protein</fullName>
    </submittedName>
</protein>
<sequence length="30" mass="3586">MGGFFSKQIIDTEKDVILTMCPEYYLDNWK</sequence>
<reference evidence="1" key="1">
    <citation type="journal article" date="2020" name="Nature">
        <title>Giant virus diversity and host interactions through global metagenomics.</title>
        <authorList>
            <person name="Schulz F."/>
            <person name="Roux S."/>
            <person name="Paez-Espino D."/>
            <person name="Jungbluth S."/>
            <person name="Walsh D.A."/>
            <person name="Denef V.J."/>
            <person name="McMahon K.D."/>
            <person name="Konstantinidis K.T."/>
            <person name="Eloe-Fadrosh E.A."/>
            <person name="Kyrpides N.C."/>
            <person name="Woyke T."/>
        </authorList>
    </citation>
    <scope>NUCLEOTIDE SEQUENCE</scope>
    <source>
        <strain evidence="1">GVMAG-M-3300009422-16</strain>
    </source>
</reference>
<organism evidence="1">
    <name type="scientific">viral metagenome</name>
    <dbReference type="NCBI Taxonomy" id="1070528"/>
    <lineage>
        <taxon>unclassified sequences</taxon>
        <taxon>metagenomes</taxon>
        <taxon>organismal metagenomes</taxon>
    </lineage>
</organism>
<accession>A0A6C0B474</accession>